<dbReference type="InterPro" id="IPR052156">
    <property type="entry name" value="BCAA_Transport_ATP-bd_LivF"/>
</dbReference>
<evidence type="ECO:0000256" key="1">
    <source>
        <dbReference type="ARBA" id="ARBA00005417"/>
    </source>
</evidence>
<dbReference type="Pfam" id="PF00005">
    <property type="entry name" value="ABC_tran"/>
    <property type="match status" value="1"/>
</dbReference>
<dbReference type="PROSITE" id="PS50893">
    <property type="entry name" value="ABC_TRANSPORTER_2"/>
    <property type="match status" value="1"/>
</dbReference>
<keyword evidence="4 7" id="KW-0067">ATP-binding</keyword>
<dbReference type="SMART" id="SM00382">
    <property type="entry name" value="AAA"/>
    <property type="match status" value="1"/>
</dbReference>
<dbReference type="GO" id="GO:0005524">
    <property type="term" value="F:ATP binding"/>
    <property type="evidence" value="ECO:0007669"/>
    <property type="project" value="UniProtKB-KW"/>
</dbReference>
<keyword evidence="3" id="KW-0547">Nucleotide-binding</keyword>
<feature type="domain" description="ABC transporter" evidence="6">
    <location>
        <begin position="5"/>
        <end position="238"/>
    </location>
</feature>
<keyword evidence="5" id="KW-0029">Amino-acid transport</keyword>
<dbReference type="Proteomes" id="UP000182840">
    <property type="component" value="Chromosome"/>
</dbReference>
<organism evidence="7 8">
    <name type="scientific">Aquibium oceanicum</name>
    <dbReference type="NCBI Taxonomy" id="1670800"/>
    <lineage>
        <taxon>Bacteria</taxon>
        <taxon>Pseudomonadati</taxon>
        <taxon>Pseudomonadota</taxon>
        <taxon>Alphaproteobacteria</taxon>
        <taxon>Hyphomicrobiales</taxon>
        <taxon>Phyllobacteriaceae</taxon>
        <taxon>Aquibium</taxon>
    </lineage>
</organism>
<evidence type="ECO:0000256" key="3">
    <source>
        <dbReference type="ARBA" id="ARBA00022741"/>
    </source>
</evidence>
<dbReference type="GO" id="GO:0015658">
    <property type="term" value="F:branched-chain amino acid transmembrane transporter activity"/>
    <property type="evidence" value="ECO:0007669"/>
    <property type="project" value="TreeGrafter"/>
</dbReference>
<dbReference type="EMBL" id="CP018171">
    <property type="protein sequence ID" value="APH71344.1"/>
    <property type="molecule type" value="Genomic_DNA"/>
</dbReference>
<name>A0A1L3SPL3_9HYPH</name>
<dbReference type="PROSITE" id="PS00211">
    <property type="entry name" value="ABC_TRANSPORTER_1"/>
    <property type="match status" value="1"/>
</dbReference>
<dbReference type="InterPro" id="IPR003439">
    <property type="entry name" value="ABC_transporter-like_ATP-bd"/>
</dbReference>
<dbReference type="GO" id="GO:0015807">
    <property type="term" value="P:L-amino acid transport"/>
    <property type="evidence" value="ECO:0007669"/>
    <property type="project" value="TreeGrafter"/>
</dbReference>
<gene>
    <name evidence="7" type="primary">livF</name>
    <name evidence="7" type="ORF">BSQ44_08160</name>
</gene>
<dbReference type="KEGG" id="meso:BSQ44_08160"/>
<keyword evidence="8" id="KW-1185">Reference proteome</keyword>
<evidence type="ECO:0000259" key="6">
    <source>
        <dbReference type="PROSITE" id="PS50893"/>
    </source>
</evidence>
<dbReference type="PANTHER" id="PTHR43820">
    <property type="entry name" value="HIGH-AFFINITY BRANCHED-CHAIN AMINO ACID TRANSPORT ATP-BINDING PROTEIN LIVF"/>
    <property type="match status" value="1"/>
</dbReference>
<evidence type="ECO:0000256" key="5">
    <source>
        <dbReference type="ARBA" id="ARBA00022970"/>
    </source>
</evidence>
<dbReference type="GO" id="GO:0016887">
    <property type="term" value="F:ATP hydrolysis activity"/>
    <property type="evidence" value="ECO:0007669"/>
    <property type="project" value="InterPro"/>
</dbReference>
<keyword evidence="2" id="KW-0813">Transport</keyword>
<dbReference type="SUPFAM" id="SSF52540">
    <property type="entry name" value="P-loop containing nucleoside triphosphate hydrolases"/>
    <property type="match status" value="1"/>
</dbReference>
<evidence type="ECO:0000256" key="2">
    <source>
        <dbReference type="ARBA" id="ARBA00022448"/>
    </source>
</evidence>
<dbReference type="Gene3D" id="3.40.50.300">
    <property type="entry name" value="P-loop containing nucleotide triphosphate hydrolases"/>
    <property type="match status" value="1"/>
</dbReference>
<dbReference type="CDD" id="cd03224">
    <property type="entry name" value="ABC_TM1139_LivF_branched"/>
    <property type="match status" value="1"/>
</dbReference>
<comment type="similarity">
    <text evidence="1">Belongs to the ABC transporter superfamily.</text>
</comment>
<sequence>MSTQLEIEDISANYGREPVLTGVSLSVDAAQVTGIVGPNGNGKTTCLRAISGLMPRMSGVVRLNGERIDRLAPEQIARRGIIHVPQGDLVYKKMTVRDNLLVGGTMNPNRAVTADRLEHVLTLFPRLRERLTQTASSLSGGERRMLGIGRGLMAAKMQLLMLDEPSLGLAPLVIDQIYEAINNLSQEGLAILIVEESVERIAATARHLSLLSHGEFVWSGPPAELLASDALAETYLGV</sequence>
<proteinExistence type="inferred from homology"/>
<dbReference type="RefSeq" id="WP_072602897.1">
    <property type="nucleotide sequence ID" value="NZ_CP018171.1"/>
</dbReference>
<protein>
    <submittedName>
        <fullName evidence="7">Branched-chain amino acid ABC transporter ATP-binding protein</fullName>
    </submittedName>
</protein>
<evidence type="ECO:0000313" key="7">
    <source>
        <dbReference type="EMBL" id="APH71344.1"/>
    </source>
</evidence>
<accession>A0A1L3SPL3</accession>
<dbReference type="InterPro" id="IPR003593">
    <property type="entry name" value="AAA+_ATPase"/>
</dbReference>
<dbReference type="STRING" id="1670800.BSQ44_08160"/>
<dbReference type="OrthoDB" id="9806149at2"/>
<dbReference type="InterPro" id="IPR027417">
    <property type="entry name" value="P-loop_NTPase"/>
</dbReference>
<evidence type="ECO:0000313" key="8">
    <source>
        <dbReference type="Proteomes" id="UP000182840"/>
    </source>
</evidence>
<reference evidence="8" key="1">
    <citation type="submission" date="2016-11" db="EMBL/GenBank/DDBJ databases">
        <title>Mesorhizobium oceanicum sp. nov., isolated from deep seawater in South China Sea.</title>
        <authorList>
            <person name="Fu G.-Y."/>
        </authorList>
    </citation>
    <scope>NUCLEOTIDE SEQUENCE [LARGE SCALE GENOMIC DNA]</scope>
    <source>
        <strain evidence="8">B7</strain>
    </source>
</reference>
<dbReference type="InterPro" id="IPR017871">
    <property type="entry name" value="ABC_transporter-like_CS"/>
</dbReference>
<dbReference type="AlphaFoldDB" id="A0A1L3SPL3"/>
<evidence type="ECO:0000256" key="4">
    <source>
        <dbReference type="ARBA" id="ARBA00022840"/>
    </source>
</evidence>
<dbReference type="PANTHER" id="PTHR43820:SF4">
    <property type="entry name" value="HIGH-AFFINITY BRANCHED-CHAIN AMINO ACID TRANSPORT ATP-BINDING PROTEIN LIVF"/>
    <property type="match status" value="1"/>
</dbReference>